<dbReference type="Proteomes" id="UP001159428">
    <property type="component" value="Unassembled WGS sequence"/>
</dbReference>
<accession>A0AAU9XMM8</accession>
<evidence type="ECO:0008006" key="11">
    <source>
        <dbReference type="Google" id="ProtNLM"/>
    </source>
</evidence>
<dbReference type="Pfam" id="PF00024">
    <property type="entry name" value="PAN_1"/>
    <property type="match status" value="1"/>
</dbReference>
<dbReference type="SUPFAM" id="SSF57196">
    <property type="entry name" value="EGF/Laminin"/>
    <property type="match status" value="2"/>
</dbReference>
<dbReference type="FunFam" id="2.60.120.260:FF:000016">
    <property type="entry name" value="Contactin-associated protein-like 4 isoform 1"/>
    <property type="match status" value="1"/>
</dbReference>
<protein>
    <recommendedName>
        <fullName evidence="11">EGF-like repeat and discoidin I-like domain-containing protein 3</fullName>
    </recommendedName>
</protein>
<evidence type="ECO:0000259" key="8">
    <source>
        <dbReference type="PROSITE" id="PS50026"/>
    </source>
</evidence>
<feature type="domain" description="EGF-like" evidence="8">
    <location>
        <begin position="98"/>
        <end position="137"/>
    </location>
</feature>
<dbReference type="CDD" id="cd00057">
    <property type="entry name" value="FA58C"/>
    <property type="match status" value="1"/>
</dbReference>
<dbReference type="PROSITE" id="PS50022">
    <property type="entry name" value="FA58C_3"/>
    <property type="match status" value="1"/>
</dbReference>
<gene>
    <name evidence="9" type="ORF">PMEA_00026587</name>
</gene>
<evidence type="ECO:0000256" key="4">
    <source>
        <dbReference type="ARBA" id="ARBA00023157"/>
    </source>
</evidence>
<evidence type="ECO:0000256" key="6">
    <source>
        <dbReference type="SAM" id="MobiDB-lite"/>
    </source>
</evidence>
<organism evidence="9 10">
    <name type="scientific">Pocillopora meandrina</name>
    <dbReference type="NCBI Taxonomy" id="46732"/>
    <lineage>
        <taxon>Eukaryota</taxon>
        <taxon>Metazoa</taxon>
        <taxon>Cnidaria</taxon>
        <taxon>Anthozoa</taxon>
        <taxon>Hexacorallia</taxon>
        <taxon>Scleractinia</taxon>
        <taxon>Astrocoeniina</taxon>
        <taxon>Pocilloporidae</taxon>
        <taxon>Pocillopora</taxon>
    </lineage>
</organism>
<dbReference type="InterPro" id="IPR000421">
    <property type="entry name" value="FA58C"/>
</dbReference>
<keyword evidence="2" id="KW-0732">Signal</keyword>
<keyword evidence="3" id="KW-0677">Repeat</keyword>
<dbReference type="InterPro" id="IPR000742">
    <property type="entry name" value="EGF"/>
</dbReference>
<keyword evidence="1 5" id="KW-0245">EGF-like domain</keyword>
<feature type="region of interest" description="Disordered" evidence="6">
    <location>
        <begin position="398"/>
        <end position="419"/>
    </location>
</feature>
<evidence type="ECO:0000313" key="10">
    <source>
        <dbReference type="Proteomes" id="UP001159428"/>
    </source>
</evidence>
<dbReference type="Pfam" id="PF12947">
    <property type="entry name" value="EGF_3"/>
    <property type="match status" value="1"/>
</dbReference>
<dbReference type="SMART" id="SM00181">
    <property type="entry name" value="EGF"/>
    <property type="match status" value="2"/>
</dbReference>
<dbReference type="PROSITE" id="PS00022">
    <property type="entry name" value="EGF_1"/>
    <property type="match status" value="1"/>
</dbReference>
<dbReference type="PROSITE" id="PS01286">
    <property type="entry name" value="FA58C_2"/>
    <property type="match status" value="1"/>
</dbReference>
<keyword evidence="4 5" id="KW-1015">Disulfide bond</keyword>
<dbReference type="InterPro" id="IPR001881">
    <property type="entry name" value="EGF-like_Ca-bd_dom"/>
</dbReference>
<comment type="caution">
    <text evidence="5">Lacks conserved residue(s) required for the propagation of feature annotation.</text>
</comment>
<reference evidence="9 10" key="1">
    <citation type="submission" date="2022-05" db="EMBL/GenBank/DDBJ databases">
        <authorList>
            <consortium name="Genoscope - CEA"/>
            <person name="William W."/>
        </authorList>
    </citation>
    <scope>NUCLEOTIDE SEQUENCE [LARGE SCALE GENOMIC DNA]</scope>
</reference>
<dbReference type="InterPro" id="IPR024731">
    <property type="entry name" value="NELL2-like_EGF"/>
</dbReference>
<feature type="non-terminal residue" evidence="9">
    <location>
        <position position="475"/>
    </location>
</feature>
<feature type="domain" description="F5/8 type C" evidence="7">
    <location>
        <begin position="226"/>
        <end position="380"/>
    </location>
</feature>
<name>A0AAU9XMM8_9CNID</name>
<dbReference type="SMART" id="SM00231">
    <property type="entry name" value="FA58C"/>
    <property type="match status" value="1"/>
</dbReference>
<evidence type="ECO:0000256" key="2">
    <source>
        <dbReference type="ARBA" id="ARBA00022729"/>
    </source>
</evidence>
<evidence type="ECO:0000256" key="5">
    <source>
        <dbReference type="PROSITE-ProRule" id="PRU00076"/>
    </source>
</evidence>
<dbReference type="PANTHER" id="PTHR24543">
    <property type="entry name" value="MULTICOPPER OXIDASE-RELATED"/>
    <property type="match status" value="1"/>
</dbReference>
<evidence type="ECO:0000313" key="9">
    <source>
        <dbReference type="EMBL" id="CAH3152188.1"/>
    </source>
</evidence>
<evidence type="ECO:0000256" key="1">
    <source>
        <dbReference type="ARBA" id="ARBA00022536"/>
    </source>
</evidence>
<dbReference type="InterPro" id="IPR003609">
    <property type="entry name" value="Pan_app"/>
</dbReference>
<dbReference type="PROSITE" id="PS01186">
    <property type="entry name" value="EGF_2"/>
    <property type="match status" value="1"/>
</dbReference>
<dbReference type="EMBL" id="CALNXJ010000050">
    <property type="protein sequence ID" value="CAH3152188.1"/>
    <property type="molecule type" value="Genomic_DNA"/>
</dbReference>
<dbReference type="PROSITE" id="PS50026">
    <property type="entry name" value="EGF_3"/>
    <property type="match status" value="2"/>
</dbReference>
<comment type="caution">
    <text evidence="9">The sequence shown here is derived from an EMBL/GenBank/DDBJ whole genome shotgun (WGS) entry which is preliminary data.</text>
</comment>
<dbReference type="InterPro" id="IPR000152">
    <property type="entry name" value="EGF-type_Asp/Asn_hydroxyl_site"/>
</dbReference>
<dbReference type="Gene3D" id="2.10.25.10">
    <property type="entry name" value="Laminin"/>
    <property type="match status" value="2"/>
</dbReference>
<feature type="disulfide bond" evidence="5">
    <location>
        <begin position="108"/>
        <end position="125"/>
    </location>
</feature>
<dbReference type="InterPro" id="IPR008979">
    <property type="entry name" value="Galactose-bd-like_sf"/>
</dbReference>
<dbReference type="Pfam" id="PF00008">
    <property type="entry name" value="EGF"/>
    <property type="match status" value="1"/>
</dbReference>
<dbReference type="Gene3D" id="2.60.120.260">
    <property type="entry name" value="Galactose-binding domain-like"/>
    <property type="match status" value="1"/>
</dbReference>
<dbReference type="CDD" id="cd00054">
    <property type="entry name" value="EGF_CA"/>
    <property type="match status" value="2"/>
</dbReference>
<dbReference type="GO" id="GO:0005509">
    <property type="term" value="F:calcium ion binding"/>
    <property type="evidence" value="ECO:0007669"/>
    <property type="project" value="InterPro"/>
</dbReference>
<dbReference type="SUPFAM" id="SSF49785">
    <property type="entry name" value="Galactose-binding domain-like"/>
    <property type="match status" value="1"/>
</dbReference>
<feature type="disulfide bond" evidence="5">
    <location>
        <begin position="127"/>
        <end position="136"/>
    </location>
</feature>
<proteinExistence type="predicted"/>
<dbReference type="Pfam" id="PF00754">
    <property type="entry name" value="F5_F8_type_C"/>
    <property type="match status" value="1"/>
</dbReference>
<dbReference type="FunFam" id="2.10.25.10:FF:000038">
    <property type="entry name" value="Fibrillin 2"/>
    <property type="match status" value="1"/>
</dbReference>
<feature type="non-terminal residue" evidence="9">
    <location>
        <position position="1"/>
    </location>
</feature>
<dbReference type="AlphaFoldDB" id="A0AAU9XMM8"/>
<dbReference type="PANTHER" id="PTHR24543:SF325">
    <property type="entry name" value="F5_8 TYPE C DOMAIN-CONTAINING PROTEIN"/>
    <property type="match status" value="1"/>
</dbReference>
<keyword evidence="10" id="KW-1185">Reference proteome</keyword>
<dbReference type="PROSITE" id="PS00010">
    <property type="entry name" value="ASX_HYDROXYL"/>
    <property type="match status" value="1"/>
</dbReference>
<sequence length="475" mass="54281">YFNLYTLGRERAMLFPDYYFFAERRLVNHTIETRKVKNLDDCELLCYLNDNCVSLNFKKDPGIISNSFPSHICELNNATHLKHDSDLTNDAFFYYRGSKNSCDRFSLCQNNATCLSGFTIKGYRCLCPPGFDGEHCENVFCFVHTHFDECETYPGLCHVNATCVNTRGSYVCTCKPRYTGDGRNCTDTVNSLVTQMQDHANIIELFLELCMRYVGINSLIPTLTACLAPLGMDNKSKVIKDAQISASSEWDGNHAAIQGRLNFLAHQRKKGGWSAKNNNLNQWIQVDLLTKTTVTHMATQGRNADNQWVKKYRIQYSDDGVNFSFYQTPGQNFPKEFIANQDSNTVVLQQIHPSMKARYIRLLPTKWHNHISMRMELYGCKGTIGKSLKNYKILNENDRKNSYSTPTNGPESCDDQLPTESDPAEWYRLMGDAGTKMPTKRVDAYHCSTIWSGWLDGTHPTMEDGEVYRKICFSD</sequence>
<evidence type="ECO:0000259" key="7">
    <source>
        <dbReference type="PROSITE" id="PS50022"/>
    </source>
</evidence>
<dbReference type="SMART" id="SM00179">
    <property type="entry name" value="EGF_CA"/>
    <property type="match status" value="2"/>
</dbReference>
<feature type="domain" description="EGF-like" evidence="8">
    <location>
        <begin position="146"/>
        <end position="186"/>
    </location>
</feature>
<evidence type="ECO:0000256" key="3">
    <source>
        <dbReference type="ARBA" id="ARBA00022737"/>
    </source>
</evidence>